<dbReference type="InterPro" id="IPR050990">
    <property type="entry name" value="UPF0237/GcvR_regulator"/>
</dbReference>
<accession>A0A1T4MJJ0</accession>
<evidence type="ECO:0000313" key="2">
    <source>
        <dbReference type="EMBL" id="SJZ66924.1"/>
    </source>
</evidence>
<proteinExistence type="predicted"/>
<feature type="domain" description="ACT" evidence="1">
    <location>
        <begin position="101"/>
        <end position="182"/>
    </location>
</feature>
<dbReference type="Proteomes" id="UP000190102">
    <property type="component" value="Unassembled WGS sequence"/>
</dbReference>
<protein>
    <submittedName>
        <fullName evidence="2">Glycine cleavage system transcriptional repressor</fullName>
    </submittedName>
</protein>
<dbReference type="STRING" id="115783.SAMN02745119_01318"/>
<dbReference type="SUPFAM" id="SSF55021">
    <property type="entry name" value="ACT-like"/>
    <property type="match status" value="2"/>
</dbReference>
<dbReference type="Pfam" id="PF13740">
    <property type="entry name" value="ACT_6"/>
    <property type="match status" value="2"/>
</dbReference>
<evidence type="ECO:0000259" key="1">
    <source>
        <dbReference type="PROSITE" id="PS51671"/>
    </source>
</evidence>
<dbReference type="PANTHER" id="PTHR34875:SF6">
    <property type="entry name" value="UPF0237 PROTEIN MJ1558"/>
    <property type="match status" value="1"/>
</dbReference>
<dbReference type="InterPro" id="IPR045865">
    <property type="entry name" value="ACT-like_dom_sf"/>
</dbReference>
<dbReference type="InterPro" id="IPR002912">
    <property type="entry name" value="ACT_dom"/>
</dbReference>
<dbReference type="EMBL" id="FUWR01000005">
    <property type="protein sequence ID" value="SJZ66924.1"/>
    <property type="molecule type" value="Genomic_DNA"/>
</dbReference>
<dbReference type="AlphaFoldDB" id="A0A1T4MJJ0"/>
<keyword evidence="3" id="KW-1185">Reference proteome</keyword>
<sequence length="185" mass="20285">MPHRELTHYAVSVVGADRPGIVAGVTEALYKLGCNIADSSCAMLAGEFAMILIVSHKKPFTKALLIEELKPVCERMAMTLSVRHLPLGEEDRKETSGEICQITVYGADQPGIVYRVTNTLATHQINIMDLQTKLAGTEQEPVYIMLLEATLPDGCEPEAVEQLLDGLKQELQVEISVRIVTPVEL</sequence>
<dbReference type="PROSITE" id="PS51671">
    <property type="entry name" value="ACT"/>
    <property type="match status" value="1"/>
</dbReference>
<dbReference type="Gene3D" id="3.30.70.260">
    <property type="match status" value="2"/>
</dbReference>
<dbReference type="PANTHER" id="PTHR34875">
    <property type="entry name" value="UPF0237 PROTEIN MJ1558"/>
    <property type="match status" value="1"/>
</dbReference>
<organism evidence="2 3">
    <name type="scientific">Trichlorobacter thiogenes</name>
    <dbReference type="NCBI Taxonomy" id="115783"/>
    <lineage>
        <taxon>Bacteria</taxon>
        <taxon>Pseudomonadati</taxon>
        <taxon>Thermodesulfobacteriota</taxon>
        <taxon>Desulfuromonadia</taxon>
        <taxon>Geobacterales</taxon>
        <taxon>Geobacteraceae</taxon>
        <taxon>Trichlorobacter</taxon>
    </lineage>
</organism>
<dbReference type="RefSeq" id="WP_078789609.1">
    <property type="nucleotide sequence ID" value="NZ_FUWR01000005.1"/>
</dbReference>
<reference evidence="3" key="1">
    <citation type="submission" date="2017-02" db="EMBL/GenBank/DDBJ databases">
        <authorList>
            <person name="Varghese N."/>
            <person name="Submissions S."/>
        </authorList>
    </citation>
    <scope>NUCLEOTIDE SEQUENCE [LARGE SCALE GENOMIC DNA]</scope>
    <source>
        <strain evidence="3">ATCC BAA-34</strain>
    </source>
</reference>
<evidence type="ECO:0000313" key="3">
    <source>
        <dbReference type="Proteomes" id="UP000190102"/>
    </source>
</evidence>
<dbReference type="OrthoDB" id="12860at2"/>
<name>A0A1T4MJJ0_9BACT</name>
<gene>
    <name evidence="2" type="ORF">SAMN02745119_01318</name>
</gene>